<keyword evidence="2" id="KW-1185">Reference proteome</keyword>
<name>A0A9N9P457_9GLOM</name>
<feature type="non-terminal residue" evidence="1">
    <location>
        <position position="1"/>
    </location>
</feature>
<gene>
    <name evidence="1" type="ORF">CPELLU_LOCUS16844</name>
</gene>
<sequence length="49" mass="6214">TMRPLFELRTENHSVMDQSWSLRRPIHHYKKYFKTYEYVIRAIEDRRSQ</sequence>
<dbReference type="AlphaFoldDB" id="A0A9N9P457"/>
<comment type="caution">
    <text evidence="1">The sequence shown here is derived from an EMBL/GenBank/DDBJ whole genome shotgun (WGS) entry which is preliminary data.</text>
</comment>
<dbReference type="EMBL" id="CAJVQA010026227">
    <property type="protein sequence ID" value="CAG8788415.1"/>
    <property type="molecule type" value="Genomic_DNA"/>
</dbReference>
<evidence type="ECO:0000313" key="2">
    <source>
        <dbReference type="Proteomes" id="UP000789759"/>
    </source>
</evidence>
<accession>A0A9N9P457</accession>
<reference evidence="1" key="1">
    <citation type="submission" date="2021-06" db="EMBL/GenBank/DDBJ databases">
        <authorList>
            <person name="Kallberg Y."/>
            <person name="Tangrot J."/>
            <person name="Rosling A."/>
        </authorList>
    </citation>
    <scope>NUCLEOTIDE SEQUENCE</scope>
    <source>
        <strain evidence="1">FL966</strain>
    </source>
</reference>
<evidence type="ECO:0000313" key="1">
    <source>
        <dbReference type="EMBL" id="CAG8788415.1"/>
    </source>
</evidence>
<organism evidence="1 2">
    <name type="scientific">Cetraspora pellucida</name>
    <dbReference type="NCBI Taxonomy" id="1433469"/>
    <lineage>
        <taxon>Eukaryota</taxon>
        <taxon>Fungi</taxon>
        <taxon>Fungi incertae sedis</taxon>
        <taxon>Mucoromycota</taxon>
        <taxon>Glomeromycotina</taxon>
        <taxon>Glomeromycetes</taxon>
        <taxon>Diversisporales</taxon>
        <taxon>Gigasporaceae</taxon>
        <taxon>Cetraspora</taxon>
    </lineage>
</organism>
<proteinExistence type="predicted"/>
<dbReference type="Proteomes" id="UP000789759">
    <property type="component" value="Unassembled WGS sequence"/>
</dbReference>
<protein>
    <submittedName>
        <fullName evidence="1">21421_t:CDS:1</fullName>
    </submittedName>
</protein>